<dbReference type="RefSeq" id="WP_189062503.1">
    <property type="nucleotide sequence ID" value="NZ_BMQG01000004.1"/>
</dbReference>
<sequence length="157" mass="16393">MTGALTAEFQAERPELDELYAELGQTVEVFRAQVRPADAGALPPPDLDESGMPITSPPADPTPGTPGAGASLGSWPCVAYQLDAQDRATLGGDTALPLWEGVIHWSAPLHEPGLILVISGGELPSPVTLKPIGDIVDEGTQRVAWSFTARATDGRSV</sequence>
<name>A0A8H9L7C1_9DEIO</name>
<protein>
    <submittedName>
        <fullName evidence="2">Uncharacterized protein</fullName>
    </submittedName>
</protein>
<evidence type="ECO:0000313" key="2">
    <source>
        <dbReference type="EMBL" id="GGM39857.1"/>
    </source>
</evidence>
<evidence type="ECO:0000313" key="3">
    <source>
        <dbReference type="Proteomes" id="UP000600547"/>
    </source>
</evidence>
<feature type="region of interest" description="Disordered" evidence="1">
    <location>
        <begin position="35"/>
        <end position="70"/>
    </location>
</feature>
<evidence type="ECO:0000256" key="1">
    <source>
        <dbReference type="SAM" id="MobiDB-lite"/>
    </source>
</evidence>
<comment type="caution">
    <text evidence="2">The sequence shown here is derived from an EMBL/GenBank/DDBJ whole genome shotgun (WGS) entry which is preliminary data.</text>
</comment>
<proteinExistence type="predicted"/>
<gene>
    <name evidence="2" type="ORF">GCM10008956_15350</name>
</gene>
<dbReference type="EMBL" id="BMQG01000004">
    <property type="protein sequence ID" value="GGM39857.1"/>
    <property type="molecule type" value="Genomic_DNA"/>
</dbReference>
<dbReference type="Proteomes" id="UP000600547">
    <property type="component" value="Unassembled WGS sequence"/>
</dbReference>
<dbReference type="AlphaFoldDB" id="A0A8H9L7C1"/>
<organism evidence="2 3">
    <name type="scientific">Deinococcus arenae</name>
    <dbReference type="NCBI Taxonomy" id="1452751"/>
    <lineage>
        <taxon>Bacteria</taxon>
        <taxon>Thermotogati</taxon>
        <taxon>Deinococcota</taxon>
        <taxon>Deinococci</taxon>
        <taxon>Deinococcales</taxon>
        <taxon>Deinococcaceae</taxon>
        <taxon>Deinococcus</taxon>
    </lineage>
</organism>
<reference evidence="3" key="1">
    <citation type="journal article" date="2019" name="Int. J. Syst. Evol. Microbiol.">
        <title>The Global Catalogue of Microorganisms (GCM) 10K type strain sequencing project: providing services to taxonomists for standard genome sequencing and annotation.</title>
        <authorList>
            <consortium name="The Broad Institute Genomics Platform"/>
            <consortium name="The Broad Institute Genome Sequencing Center for Infectious Disease"/>
            <person name="Wu L."/>
            <person name="Ma J."/>
        </authorList>
    </citation>
    <scope>NUCLEOTIDE SEQUENCE [LARGE SCALE GENOMIC DNA]</scope>
    <source>
        <strain evidence="3">JCM 31047</strain>
    </source>
</reference>
<feature type="compositionally biased region" description="Pro residues" evidence="1">
    <location>
        <begin position="55"/>
        <end position="64"/>
    </location>
</feature>
<keyword evidence="3" id="KW-1185">Reference proteome</keyword>
<accession>A0A8H9L7C1</accession>